<gene>
    <name evidence="3" type="ORF">LA374_06055</name>
    <name evidence="2" type="ORF">WL1483_3638</name>
</gene>
<sequence length="68" mass="7211">MKVFECCEAVRAAYSQIGSGEQGYVPKAIAAAVRTLDAVACDERVPAELRQQAAFAAANLLISDHEDA</sequence>
<dbReference type="Proteomes" id="UP000774958">
    <property type="component" value="Unassembled WGS sequence"/>
</dbReference>
<keyword evidence="5" id="KW-1185">Reference proteome</keyword>
<comment type="similarity">
    <text evidence="1">Belongs to the UPF0253 family.</text>
</comment>
<dbReference type="Proteomes" id="UP000058114">
    <property type="component" value="Chromosome"/>
</dbReference>
<protein>
    <recommendedName>
        <fullName evidence="1">UPF0253 protein LA374_06055</fullName>
    </recommendedName>
</protein>
<dbReference type="AlphaFoldDB" id="A0A0S2SMV1"/>
<dbReference type="EMBL" id="CP013067">
    <property type="protein sequence ID" value="ALP43057.1"/>
    <property type="molecule type" value="Genomic_DNA"/>
</dbReference>
<dbReference type="STRING" id="652.WL1483_3638"/>
<evidence type="ECO:0000313" key="4">
    <source>
        <dbReference type="Proteomes" id="UP000058114"/>
    </source>
</evidence>
<reference evidence="3 5" key="3">
    <citation type="submission" date="2021-09" db="EMBL/GenBank/DDBJ databases">
        <title>Aeromonas schubertii isolated from Asian sea bass.</title>
        <authorList>
            <person name="Pinpimai K."/>
        </authorList>
    </citation>
    <scope>NUCLEOTIDE SEQUENCE [LARGE SCALE GENOMIC DNA]</scope>
    <source>
        <strain evidence="3 5">CHULA2021a</strain>
    </source>
</reference>
<organism evidence="2 4">
    <name type="scientific">Aeromonas schubertii</name>
    <dbReference type="NCBI Taxonomy" id="652"/>
    <lineage>
        <taxon>Bacteria</taxon>
        <taxon>Pseudomonadati</taxon>
        <taxon>Pseudomonadota</taxon>
        <taxon>Gammaproteobacteria</taxon>
        <taxon>Aeromonadales</taxon>
        <taxon>Aeromonadaceae</taxon>
        <taxon>Aeromonas</taxon>
    </lineage>
</organism>
<dbReference type="EMBL" id="JAIRBT010000006">
    <property type="protein sequence ID" value="MBZ6065762.1"/>
    <property type="molecule type" value="Genomic_DNA"/>
</dbReference>
<dbReference type="OrthoDB" id="5900992at2"/>
<dbReference type="NCBIfam" id="NF003436">
    <property type="entry name" value="PRK04964.1"/>
    <property type="match status" value="1"/>
</dbReference>
<evidence type="ECO:0000256" key="1">
    <source>
        <dbReference type="HAMAP-Rule" id="MF_01064"/>
    </source>
</evidence>
<reference evidence="4" key="1">
    <citation type="submission" date="2015-10" db="EMBL/GenBank/DDBJ databases">
        <title>Complete Genome Sequence of Aeromonas schubertii strain WL1483.</title>
        <authorList>
            <person name="Liu L."/>
        </authorList>
    </citation>
    <scope>NUCLEOTIDE SEQUENCE [LARGE SCALE GENOMIC DNA]</scope>
    <source>
        <strain evidence="4">WL1483</strain>
    </source>
</reference>
<evidence type="ECO:0000313" key="5">
    <source>
        <dbReference type="Proteomes" id="UP000774958"/>
    </source>
</evidence>
<accession>A0A0S2SMV1</accession>
<dbReference type="KEGG" id="asr:WL1483_3638"/>
<dbReference type="HAMAP" id="MF_01064">
    <property type="entry name" value="UPF0253"/>
    <property type="match status" value="1"/>
</dbReference>
<dbReference type="RefSeq" id="WP_050664927.1">
    <property type="nucleotide sequence ID" value="NZ_CDDB01000010.1"/>
</dbReference>
<reference evidence="2 4" key="2">
    <citation type="journal article" date="2016" name="Genome Announc.">
        <title>Complete Genome Sequence of the Highly Virulent Aeromonas schubertii Strain WL1483, Isolated from Diseased Snakehead Fish (Channa argus) in China.</title>
        <authorList>
            <person name="Liu L."/>
            <person name="Li N."/>
            <person name="Zhang D."/>
            <person name="Fu X."/>
            <person name="Shi C."/>
            <person name="Lin Q."/>
            <person name="Hao G."/>
        </authorList>
    </citation>
    <scope>NUCLEOTIDE SEQUENCE [LARGE SCALE GENOMIC DNA]</scope>
    <source>
        <strain evidence="2 4">WL1483</strain>
    </source>
</reference>
<name>A0A0S2SMV1_9GAMM</name>
<dbReference type="InterPro" id="IPR009624">
    <property type="entry name" value="UPF0253"/>
</dbReference>
<dbReference type="PATRIC" id="fig|652.5.peg.2305"/>
<evidence type="ECO:0000313" key="2">
    <source>
        <dbReference type="EMBL" id="ALP43057.1"/>
    </source>
</evidence>
<dbReference type="Pfam" id="PF06786">
    <property type="entry name" value="UPF0253"/>
    <property type="match status" value="1"/>
</dbReference>
<evidence type="ECO:0000313" key="3">
    <source>
        <dbReference type="EMBL" id="MBZ6065762.1"/>
    </source>
</evidence>
<proteinExistence type="inferred from homology"/>